<dbReference type="RefSeq" id="XP_031939404.1">
    <property type="nucleotide sequence ID" value="XM_032079242.1"/>
</dbReference>
<accession>A0A5N7D6X8</accession>
<feature type="region of interest" description="Disordered" evidence="1">
    <location>
        <begin position="184"/>
        <end position="209"/>
    </location>
</feature>
<sequence length="251" mass="29132">MVYSKAINARFSIPGSWWSLHRTSSWVFRHCWTDSGKHSTVIVLPRLPLSLSPTVDQSIGIMRGGGERTISGDSWEVRAGWMHDCRCGVDVDWNGRQRIKKWNVGFWFQEHKRMRVRYIQNNPLSEPEANAGWGLPGSLDHAKPPLHTMPSSVHHHILPDRHTFHIVLTFINFSAWYFRQLPKPPTRQDLTRPEQKPLPSWECHGSMQPSRCRPLVSVSKHLARGLRLRERNCQSEQKLTLFPPSNRQRRG</sequence>
<dbReference type="EMBL" id="ML736792">
    <property type="protein sequence ID" value="KAE8402085.1"/>
    <property type="molecule type" value="Genomic_DNA"/>
</dbReference>
<evidence type="ECO:0000313" key="3">
    <source>
        <dbReference type="Proteomes" id="UP000325579"/>
    </source>
</evidence>
<dbReference type="AlphaFoldDB" id="A0A5N7D6X8"/>
<evidence type="ECO:0000313" key="2">
    <source>
        <dbReference type="EMBL" id="KAE8402085.1"/>
    </source>
</evidence>
<dbReference type="GeneID" id="43663933"/>
<evidence type="ECO:0000256" key="1">
    <source>
        <dbReference type="SAM" id="MobiDB-lite"/>
    </source>
</evidence>
<gene>
    <name evidence="2" type="ORF">BDV37DRAFT_165493</name>
</gene>
<name>A0A5N7D6X8_9EURO</name>
<proteinExistence type="predicted"/>
<organism evidence="2 3">
    <name type="scientific">Aspergillus pseudonomiae</name>
    <dbReference type="NCBI Taxonomy" id="1506151"/>
    <lineage>
        <taxon>Eukaryota</taxon>
        <taxon>Fungi</taxon>
        <taxon>Dikarya</taxon>
        <taxon>Ascomycota</taxon>
        <taxon>Pezizomycotina</taxon>
        <taxon>Eurotiomycetes</taxon>
        <taxon>Eurotiomycetidae</taxon>
        <taxon>Eurotiales</taxon>
        <taxon>Aspergillaceae</taxon>
        <taxon>Aspergillus</taxon>
        <taxon>Aspergillus subgen. Circumdati</taxon>
    </lineage>
</organism>
<keyword evidence="3" id="KW-1185">Reference proteome</keyword>
<dbReference type="Proteomes" id="UP000325579">
    <property type="component" value="Unassembled WGS sequence"/>
</dbReference>
<protein>
    <submittedName>
        <fullName evidence="2">Uncharacterized protein</fullName>
    </submittedName>
</protein>
<reference evidence="2 3" key="1">
    <citation type="submission" date="2019-04" db="EMBL/GenBank/DDBJ databases">
        <authorList>
            <consortium name="DOE Joint Genome Institute"/>
            <person name="Mondo S."/>
            <person name="Kjaerbolling I."/>
            <person name="Vesth T."/>
            <person name="Frisvad J.C."/>
            <person name="Nybo J.L."/>
            <person name="Theobald S."/>
            <person name="Kildgaard S."/>
            <person name="Isbrandt T."/>
            <person name="Kuo A."/>
            <person name="Sato A."/>
            <person name="Lyhne E.K."/>
            <person name="Kogle M.E."/>
            <person name="Wiebenga A."/>
            <person name="Kun R.S."/>
            <person name="Lubbers R.J."/>
            <person name="Makela M.R."/>
            <person name="Barry K."/>
            <person name="Chovatia M."/>
            <person name="Clum A."/>
            <person name="Daum C."/>
            <person name="Haridas S."/>
            <person name="He G."/>
            <person name="LaButti K."/>
            <person name="Lipzen A."/>
            <person name="Riley R."/>
            <person name="Salamov A."/>
            <person name="Simmons B.A."/>
            <person name="Magnuson J.K."/>
            <person name="Henrissat B."/>
            <person name="Mortensen U.H."/>
            <person name="Larsen T.O."/>
            <person name="Devries R.P."/>
            <person name="Grigoriev I.V."/>
            <person name="Machida M."/>
            <person name="Baker S.E."/>
            <person name="Andersen M.R."/>
            <person name="Cantor M.N."/>
            <person name="Hua S.X."/>
        </authorList>
    </citation>
    <scope>NUCLEOTIDE SEQUENCE [LARGE SCALE GENOMIC DNA]</scope>
    <source>
        <strain evidence="2 3">CBS 119388</strain>
    </source>
</reference>